<comment type="caution">
    <text evidence="2">The sequence shown here is derived from an EMBL/GenBank/DDBJ whole genome shotgun (WGS) entry which is preliminary data.</text>
</comment>
<dbReference type="Proteomes" id="UP000215377">
    <property type="component" value="Unassembled WGS sequence"/>
</dbReference>
<sequence length="210" mass="22550">MDRYVNMFVRVFMRQVMTRGIRAGFDALGKSRGRRGGAAPRLETHEAHPERPRPPADDRHAKPGPRSWPVPPQPGPAPEHRAAPSSGPWQAGPERPMAEPDLVPPPPAPQPARASHLRSVERASEATPARQPVMASDGDAAFEAQLARIRAEEGQDDAPEHMPDLPSADPMAQNDPGDQAGHGDTTTQEPLGKAEQARLAARGARRAVGS</sequence>
<evidence type="ECO:0000313" key="2">
    <source>
        <dbReference type="EMBL" id="OWU77802.1"/>
    </source>
</evidence>
<name>A0A225NSH2_9RHOB</name>
<dbReference type="RefSeq" id="WP_088648464.1">
    <property type="nucleotide sequence ID" value="NZ_AQQR01000001.1"/>
</dbReference>
<dbReference type="AlphaFoldDB" id="A0A225NSH2"/>
<reference evidence="2 3" key="1">
    <citation type="submission" date="2013-04" db="EMBL/GenBank/DDBJ databases">
        <title>Oceanicola sp. 22II1-22F33 Genome Sequencing.</title>
        <authorList>
            <person name="Lai Q."/>
            <person name="Li G."/>
            <person name="Shao Z."/>
        </authorList>
    </citation>
    <scope>NUCLEOTIDE SEQUENCE [LARGE SCALE GENOMIC DNA]</scope>
    <source>
        <strain evidence="2 3">22II1-22F33</strain>
    </source>
</reference>
<feature type="compositionally biased region" description="Basic and acidic residues" evidence="1">
    <location>
        <begin position="42"/>
        <end position="61"/>
    </location>
</feature>
<proteinExistence type="predicted"/>
<evidence type="ECO:0000256" key="1">
    <source>
        <dbReference type="SAM" id="MobiDB-lite"/>
    </source>
</evidence>
<dbReference type="OrthoDB" id="7871856at2"/>
<feature type="region of interest" description="Disordered" evidence="1">
    <location>
        <begin position="27"/>
        <end position="210"/>
    </location>
</feature>
<gene>
    <name evidence="2" type="ORF">ATO3_03895</name>
</gene>
<accession>A0A225NSH2</accession>
<organism evidence="2 3">
    <name type="scientific">Marinibacterium profundimaris</name>
    <dbReference type="NCBI Taxonomy" id="1679460"/>
    <lineage>
        <taxon>Bacteria</taxon>
        <taxon>Pseudomonadati</taxon>
        <taxon>Pseudomonadota</taxon>
        <taxon>Alphaproteobacteria</taxon>
        <taxon>Rhodobacterales</taxon>
        <taxon>Paracoccaceae</taxon>
        <taxon>Marinibacterium</taxon>
    </lineage>
</organism>
<protein>
    <submittedName>
        <fullName evidence="2">Uncharacterized protein</fullName>
    </submittedName>
</protein>
<feature type="compositionally biased region" description="Pro residues" evidence="1">
    <location>
        <begin position="66"/>
        <end position="77"/>
    </location>
</feature>
<dbReference type="EMBL" id="AQQR01000001">
    <property type="protein sequence ID" value="OWU77802.1"/>
    <property type="molecule type" value="Genomic_DNA"/>
</dbReference>
<evidence type="ECO:0000313" key="3">
    <source>
        <dbReference type="Proteomes" id="UP000215377"/>
    </source>
</evidence>
<keyword evidence="3" id="KW-1185">Reference proteome</keyword>
<feature type="compositionally biased region" description="Basic and acidic residues" evidence="1">
    <location>
        <begin position="149"/>
        <end position="163"/>
    </location>
</feature>